<evidence type="ECO:0000313" key="6">
    <source>
        <dbReference type="EMBL" id="BAJ05404.1"/>
    </source>
</evidence>
<proteinExistence type="evidence at transcript level"/>
<feature type="chain" id="PRO_5003062254" evidence="5">
    <location>
        <begin position="18"/>
        <end position="260"/>
    </location>
</feature>
<dbReference type="InterPro" id="IPR036056">
    <property type="entry name" value="Fibrinogen-like_C"/>
</dbReference>
<dbReference type="Gene3D" id="3.90.215.10">
    <property type="entry name" value="Gamma Fibrinogen, chain A, domain 1"/>
    <property type="match status" value="1"/>
</dbReference>
<dbReference type="GO" id="GO:0005615">
    <property type="term" value="C:extracellular space"/>
    <property type="evidence" value="ECO:0007669"/>
    <property type="project" value="TreeGrafter"/>
</dbReference>
<protein>
    <submittedName>
        <fullName evidence="6">Lectin</fullName>
    </submittedName>
</protein>
<dbReference type="EMBL" id="AB523404">
    <property type="protein sequence ID" value="BAJ05404.1"/>
    <property type="molecule type" value="mRNA"/>
</dbReference>
<dbReference type="SUPFAM" id="SSF56496">
    <property type="entry name" value="Fibrinogen C-terminal domain-like"/>
    <property type="match status" value="1"/>
</dbReference>
<evidence type="ECO:0000256" key="2">
    <source>
        <dbReference type="ARBA" id="ARBA00022734"/>
    </source>
</evidence>
<keyword evidence="4" id="KW-1015">Disulfide bond</keyword>
<evidence type="ECO:0000256" key="4">
    <source>
        <dbReference type="ARBA" id="ARBA00023157"/>
    </source>
</evidence>
<dbReference type="GO" id="GO:0070492">
    <property type="term" value="F:oligosaccharide binding"/>
    <property type="evidence" value="ECO:0007669"/>
    <property type="project" value="TreeGrafter"/>
</dbReference>
<evidence type="ECO:0000256" key="5">
    <source>
        <dbReference type="SAM" id="SignalP"/>
    </source>
</evidence>
<keyword evidence="3" id="KW-0106">Calcium</keyword>
<dbReference type="PANTHER" id="PTHR16146:SF46">
    <property type="entry name" value="INTELECTIN-1A-RELATED"/>
    <property type="match status" value="1"/>
</dbReference>
<dbReference type="AlphaFoldDB" id="D4QD85"/>
<dbReference type="GO" id="GO:0046872">
    <property type="term" value="F:metal ion binding"/>
    <property type="evidence" value="ECO:0007669"/>
    <property type="project" value="UniProtKB-KW"/>
</dbReference>
<evidence type="ECO:0000256" key="1">
    <source>
        <dbReference type="ARBA" id="ARBA00022723"/>
    </source>
</evidence>
<evidence type="ECO:0000256" key="3">
    <source>
        <dbReference type="ARBA" id="ARBA00022837"/>
    </source>
</evidence>
<organism evidence="6">
    <name type="scientific">Nemopilema nomurai</name>
    <dbReference type="NCBI Taxonomy" id="321803"/>
    <lineage>
        <taxon>Eukaryota</taxon>
        <taxon>Metazoa</taxon>
        <taxon>Cnidaria</taxon>
        <taxon>Scyphozoa</taxon>
        <taxon>Rhizostomeae</taxon>
        <taxon>Rhizostomatidae</taxon>
        <taxon>Nemopilema</taxon>
    </lineage>
</organism>
<keyword evidence="1" id="KW-0479">Metal-binding</keyword>
<accession>D4QD85</accession>
<keyword evidence="2" id="KW-0430">Lectin</keyword>
<sequence>MMVVKIFVLLLFDFAFHLDIAKTALLNKEPVIQVKPIPRSCLDYLKDGKTVNGYYSIAGKTVNGYYSIAGPNQQPLTVFCDFTSEPGAAWTLVLSWALKYNNIFRTATLTVDMPVNKRTPNWVAYRLSRAQMLSIKAQSTHWRSTCSFNTHGVDLIDYVRANFNSIDITSFLGSGVCRKVEYINIRGQAASHKTVRFWQVLNTYALHIDSYYSQSICQFGAKQGSVVSEDNFGYHATVNKNFRCTAGQWATTQYWFGGYA</sequence>
<dbReference type="PANTHER" id="PTHR16146">
    <property type="entry name" value="INTELECTIN"/>
    <property type="match status" value="1"/>
</dbReference>
<reference evidence="6" key="1">
    <citation type="journal article" date="2010" name="Comp. Biochem. Physiol. B, Biochem. Mol. Biol.">
        <title>Purification, characterization and cDNA cloning of a novel lectin from the jellyfish Nemopilema nomurai.</title>
        <authorList>
            <person name="Imamichi Y."/>
            <person name="Yokoyama Y."/>
        </authorList>
    </citation>
    <scope>NUCLEOTIDE SEQUENCE</scope>
</reference>
<keyword evidence="5" id="KW-0732">Signal</keyword>
<feature type="signal peptide" evidence="5">
    <location>
        <begin position="1"/>
        <end position="17"/>
    </location>
</feature>
<name>D4QD85_9CNID</name>
<dbReference type="InterPro" id="IPR014716">
    <property type="entry name" value="Fibrinogen_a/b/g_C_1"/>
</dbReference>